<keyword evidence="7 8" id="KW-1015">Disulfide bond</keyword>
<dbReference type="GO" id="GO:0012505">
    <property type="term" value="C:endomembrane system"/>
    <property type="evidence" value="ECO:0007669"/>
    <property type="project" value="UniProtKB-SubCell"/>
</dbReference>
<sequence>MKYQCLILIISVAWCSAQLSDDMQMFDPECMTEEKFPCMGGGCISVSQYCDGKLDCDDGSDENFCIEHKPFQEFCNETHQYMCQDSTKCVPLSWLCNVDMQRIPMWRWQVHLVPVGLRRCLRLSR</sequence>
<feature type="disulfide bond" evidence="8">
    <location>
        <begin position="50"/>
        <end position="65"/>
    </location>
</feature>
<dbReference type="GO" id="GO:0005886">
    <property type="term" value="C:plasma membrane"/>
    <property type="evidence" value="ECO:0007669"/>
    <property type="project" value="TreeGrafter"/>
</dbReference>
<dbReference type="PROSITE" id="PS01209">
    <property type="entry name" value="LDLRA_1"/>
    <property type="match status" value="1"/>
</dbReference>
<reference evidence="10" key="1">
    <citation type="journal article" date="2021" name="G3 (Bethesda)">
        <title>Genome and transcriptome analysis of the beet armyworm Spodoptera exigua reveals targets for pest control. .</title>
        <authorList>
            <person name="Simon S."/>
            <person name="Breeschoten T."/>
            <person name="Jansen H.J."/>
            <person name="Dirks R.P."/>
            <person name="Schranz M.E."/>
            <person name="Ros V.I.D."/>
        </authorList>
    </citation>
    <scope>NUCLEOTIDE SEQUENCE</scope>
    <source>
        <strain evidence="10">TB_SE_WUR_2020</strain>
    </source>
</reference>
<evidence type="ECO:0000256" key="3">
    <source>
        <dbReference type="ARBA" id="ARBA00022692"/>
    </source>
</evidence>
<proteinExistence type="predicted"/>
<dbReference type="InterPro" id="IPR050685">
    <property type="entry name" value="LDLR"/>
</dbReference>
<dbReference type="Gene3D" id="4.10.400.10">
    <property type="entry name" value="Low-density Lipoprotein Receptor"/>
    <property type="match status" value="1"/>
</dbReference>
<keyword evidence="9" id="KW-0732">Signal</keyword>
<dbReference type="InterPro" id="IPR002172">
    <property type="entry name" value="LDrepeatLR_classA_rpt"/>
</dbReference>
<feature type="chain" id="PRO_5037149538" evidence="9">
    <location>
        <begin position="18"/>
        <end position="125"/>
    </location>
</feature>
<dbReference type="EMBL" id="JACEFF010000312">
    <property type="protein sequence ID" value="KAH9639701.1"/>
    <property type="molecule type" value="Genomic_DNA"/>
</dbReference>
<keyword evidence="5" id="KW-1133">Transmembrane helix</keyword>
<evidence type="ECO:0000313" key="11">
    <source>
        <dbReference type="Proteomes" id="UP000814243"/>
    </source>
</evidence>
<dbReference type="CDD" id="cd00112">
    <property type="entry name" value="LDLa"/>
    <property type="match status" value="1"/>
</dbReference>
<dbReference type="SUPFAM" id="SSF57424">
    <property type="entry name" value="LDL receptor-like module"/>
    <property type="match status" value="1"/>
</dbReference>
<dbReference type="Proteomes" id="UP000814243">
    <property type="component" value="Unassembled WGS sequence"/>
</dbReference>
<evidence type="ECO:0000256" key="1">
    <source>
        <dbReference type="ARBA" id="ARBA00004167"/>
    </source>
</evidence>
<dbReference type="PANTHER" id="PTHR24270">
    <property type="entry name" value="LOW-DENSITY LIPOPROTEIN RECEPTOR-RELATED"/>
    <property type="match status" value="1"/>
</dbReference>
<dbReference type="InterPro" id="IPR023415">
    <property type="entry name" value="LDLR_class-A_CS"/>
</dbReference>
<dbReference type="Pfam" id="PF00057">
    <property type="entry name" value="Ldl_recept_a"/>
    <property type="match status" value="1"/>
</dbReference>
<keyword evidence="6" id="KW-0472">Membrane</keyword>
<name>A0A922MMC6_SPOEX</name>
<keyword evidence="3" id="KW-0812">Transmembrane</keyword>
<evidence type="ECO:0000256" key="8">
    <source>
        <dbReference type="PROSITE-ProRule" id="PRU00124"/>
    </source>
</evidence>
<dbReference type="PROSITE" id="PS50068">
    <property type="entry name" value="LDLRA_2"/>
    <property type="match status" value="1"/>
</dbReference>
<comment type="caution">
    <text evidence="8">Lacks conserved residue(s) required for the propagation of feature annotation.</text>
</comment>
<comment type="caution">
    <text evidence="10">The sequence shown here is derived from an EMBL/GenBank/DDBJ whole genome shotgun (WGS) entry which is preliminary data.</text>
</comment>
<protein>
    <submittedName>
        <fullName evidence="10">Uncharacterized protein</fullName>
    </submittedName>
</protein>
<evidence type="ECO:0000256" key="5">
    <source>
        <dbReference type="ARBA" id="ARBA00022989"/>
    </source>
</evidence>
<evidence type="ECO:0000256" key="4">
    <source>
        <dbReference type="ARBA" id="ARBA00022737"/>
    </source>
</evidence>
<accession>A0A922MMC6</accession>
<evidence type="ECO:0000256" key="7">
    <source>
        <dbReference type="ARBA" id="ARBA00023157"/>
    </source>
</evidence>
<dbReference type="GO" id="GO:0016192">
    <property type="term" value="P:vesicle-mediated transport"/>
    <property type="evidence" value="ECO:0007669"/>
    <property type="project" value="UniProtKB-ARBA"/>
</dbReference>
<evidence type="ECO:0000256" key="6">
    <source>
        <dbReference type="ARBA" id="ARBA00023136"/>
    </source>
</evidence>
<feature type="signal peptide" evidence="9">
    <location>
        <begin position="1"/>
        <end position="17"/>
    </location>
</feature>
<gene>
    <name evidence="10" type="ORF">HF086_017091</name>
</gene>
<keyword evidence="4" id="KW-0677">Repeat</keyword>
<evidence type="ECO:0000256" key="2">
    <source>
        <dbReference type="ARBA" id="ARBA00004308"/>
    </source>
</evidence>
<feature type="disulfide bond" evidence="8">
    <location>
        <begin position="38"/>
        <end position="56"/>
    </location>
</feature>
<evidence type="ECO:0000256" key="9">
    <source>
        <dbReference type="SAM" id="SignalP"/>
    </source>
</evidence>
<dbReference type="SMART" id="SM00192">
    <property type="entry name" value="LDLa"/>
    <property type="match status" value="1"/>
</dbReference>
<comment type="subcellular location">
    <subcellularLocation>
        <location evidence="2">Endomembrane system</location>
    </subcellularLocation>
    <subcellularLocation>
        <location evidence="1">Membrane</location>
        <topology evidence="1">Single-pass membrane protein</topology>
    </subcellularLocation>
</comment>
<dbReference type="AlphaFoldDB" id="A0A922MMC6"/>
<evidence type="ECO:0000313" key="10">
    <source>
        <dbReference type="EMBL" id="KAH9639701.1"/>
    </source>
</evidence>
<dbReference type="InterPro" id="IPR036055">
    <property type="entry name" value="LDL_receptor-like_sf"/>
</dbReference>
<organism evidence="10 11">
    <name type="scientific">Spodoptera exigua</name>
    <name type="common">Beet armyworm</name>
    <name type="synonym">Noctua fulgens</name>
    <dbReference type="NCBI Taxonomy" id="7107"/>
    <lineage>
        <taxon>Eukaryota</taxon>
        <taxon>Metazoa</taxon>
        <taxon>Ecdysozoa</taxon>
        <taxon>Arthropoda</taxon>
        <taxon>Hexapoda</taxon>
        <taxon>Insecta</taxon>
        <taxon>Pterygota</taxon>
        <taxon>Neoptera</taxon>
        <taxon>Endopterygota</taxon>
        <taxon>Lepidoptera</taxon>
        <taxon>Glossata</taxon>
        <taxon>Ditrysia</taxon>
        <taxon>Noctuoidea</taxon>
        <taxon>Noctuidae</taxon>
        <taxon>Amphipyrinae</taxon>
        <taxon>Spodoptera</taxon>
    </lineage>
</organism>